<feature type="binding site" evidence="19">
    <location>
        <position position="325"/>
    </location>
    <ligand>
        <name>phosphoenolpyruvate</name>
        <dbReference type="ChEBI" id="CHEBI:58702"/>
    </ligand>
</feature>
<dbReference type="Pfam" id="PF00391">
    <property type="entry name" value="PEP-utilizers"/>
    <property type="match status" value="1"/>
</dbReference>
<keyword evidence="9 17" id="KW-0963">Cytoplasm</keyword>
<feature type="domain" description="PEP-utilising enzyme mobile" evidence="21">
    <location>
        <begin position="182"/>
        <end position="254"/>
    </location>
</feature>
<keyword evidence="11 17" id="KW-0808">Transferase</keyword>
<evidence type="ECO:0000259" key="21">
    <source>
        <dbReference type="Pfam" id="PF00391"/>
    </source>
</evidence>
<dbReference type="GO" id="GO:0016301">
    <property type="term" value="F:kinase activity"/>
    <property type="evidence" value="ECO:0007669"/>
    <property type="project" value="UniProtKB-KW"/>
</dbReference>
<feature type="binding site" evidence="19">
    <location>
        <begin position="483"/>
        <end position="484"/>
    </location>
    <ligand>
        <name>phosphoenolpyruvate</name>
        <dbReference type="ChEBI" id="CHEBI:58702"/>
    </ligand>
</feature>
<dbReference type="InterPro" id="IPR008731">
    <property type="entry name" value="PTS_EIN"/>
</dbReference>
<dbReference type="InterPro" id="IPR036637">
    <property type="entry name" value="Phosphohistidine_dom_sf"/>
</dbReference>
<dbReference type="PROSITE" id="PS00742">
    <property type="entry name" value="PEP_ENZYMES_2"/>
    <property type="match status" value="1"/>
</dbReference>
<dbReference type="InterPro" id="IPR008279">
    <property type="entry name" value="PEP-util_enz_mobile_dom"/>
</dbReference>
<dbReference type="InterPro" id="IPR040442">
    <property type="entry name" value="Pyrv_kinase-like_dom_sf"/>
</dbReference>
<comment type="cofactor">
    <cofactor evidence="2 17 20">
        <name>Mg(2+)</name>
        <dbReference type="ChEBI" id="CHEBI:18420"/>
    </cofactor>
</comment>
<evidence type="ECO:0000256" key="13">
    <source>
        <dbReference type="ARBA" id="ARBA00022723"/>
    </source>
</evidence>
<evidence type="ECO:0000256" key="10">
    <source>
        <dbReference type="ARBA" id="ARBA00022597"/>
    </source>
</evidence>
<evidence type="ECO:0000256" key="6">
    <source>
        <dbReference type="ARBA" id="ARBA00012232"/>
    </source>
</evidence>
<dbReference type="InterPro" id="IPR050499">
    <property type="entry name" value="PEP-utilizing_PTS_enzyme"/>
</dbReference>
<evidence type="ECO:0000256" key="11">
    <source>
        <dbReference type="ARBA" id="ARBA00022679"/>
    </source>
</evidence>
<evidence type="ECO:0000256" key="3">
    <source>
        <dbReference type="ARBA" id="ARBA00002728"/>
    </source>
</evidence>
<dbReference type="Gene3D" id="3.50.30.10">
    <property type="entry name" value="Phosphohistidine domain"/>
    <property type="match status" value="1"/>
</dbReference>
<feature type="binding site" evidence="19">
    <location>
        <position position="361"/>
    </location>
    <ligand>
        <name>phosphoenolpyruvate</name>
        <dbReference type="ChEBI" id="CHEBI:58702"/>
    </ligand>
</feature>
<feature type="domain" description="Phosphotransferase system enzyme I N-terminal" evidence="23">
    <location>
        <begin position="32"/>
        <end position="155"/>
    </location>
</feature>
<evidence type="ECO:0000259" key="23">
    <source>
        <dbReference type="Pfam" id="PF05524"/>
    </source>
</evidence>
<evidence type="ECO:0000259" key="22">
    <source>
        <dbReference type="Pfam" id="PF02896"/>
    </source>
</evidence>
<proteinExistence type="inferred from homology"/>
<comment type="catalytic activity">
    <reaction evidence="1 17">
        <text>L-histidyl-[protein] + phosphoenolpyruvate = N(pros)-phospho-L-histidyl-[protein] + pyruvate</text>
        <dbReference type="Rhea" id="RHEA:23880"/>
        <dbReference type="Rhea" id="RHEA-COMP:9745"/>
        <dbReference type="Rhea" id="RHEA-COMP:9746"/>
        <dbReference type="ChEBI" id="CHEBI:15361"/>
        <dbReference type="ChEBI" id="CHEBI:29979"/>
        <dbReference type="ChEBI" id="CHEBI:58702"/>
        <dbReference type="ChEBI" id="CHEBI:64837"/>
        <dbReference type="EC" id="2.7.3.9"/>
    </reaction>
</comment>
<dbReference type="PIRSF" id="PIRSF000732">
    <property type="entry name" value="PTS_enzyme_I"/>
    <property type="match status" value="1"/>
</dbReference>
<dbReference type="NCBIfam" id="TIGR01417">
    <property type="entry name" value="PTS_I_fam"/>
    <property type="match status" value="1"/>
</dbReference>
<evidence type="ECO:0000256" key="14">
    <source>
        <dbReference type="ARBA" id="ARBA00022777"/>
    </source>
</evidence>
<dbReference type="InterPro" id="IPR006318">
    <property type="entry name" value="PTS_EI-like"/>
</dbReference>
<dbReference type="PRINTS" id="PR01736">
    <property type="entry name" value="PHPHTRNFRASE"/>
</dbReference>
<sequence length="608" mass="66047">MTSPRLLFEGGRFGDTHQDGNGHASTAMLELQGIPVSPGVAIASALVLDPDGYRIPRCIVPAADVEGEFARLHAAVDVVSQRLEQSRLDTTATAGSQTGDIFAAQLQMLHDPRLHSELQKRIREDHQSAAFAVSAVLHNYATALQKLENPFLADRAQDVLDIERQLLMQLGAVTQQPLMELTEPVIVLSRMLTPSETASLNREFVKGFCTEIGGPGGHTAIVAKGLEIPAVVGIGEFLPVIAGAGCVIVDGDRGRLIIDPTDEVLESYRQRAEDRRTLALRLAEQSQLPAETSDGVRISLNANIEFPHETGSCLQRGADGIGLYRTEFLYLSSEEEPTEEDHYAAYAEVISQMGGRPVVIRTLDLGADKMGHGKRAHAENNPFLGLRSIRLSLRNLDLFRPQLRAVLRAAVLGDVRVMFPLVTTIGELRQARMLLNVVAEDLKESGVPYRSDLPVGMMVEVPAAVITLERFAAEVDFFSIGTNDLAQYTLAVDRSNESVADLYQSSDPAVLRLIQASIDIAGDTQTPISVCGEMSSNPARALLLLGMGVRNLSVPPSALPRVKKAIRSVSITQCQGFAERVAKLESARDVDLYLMDRLADLVPELVMQ</sequence>
<dbReference type="SUPFAM" id="SSF47831">
    <property type="entry name" value="Enzyme I of the PEP:sugar phosphotransferase system HPr-binding (sub)domain"/>
    <property type="match status" value="1"/>
</dbReference>
<evidence type="ECO:0000256" key="8">
    <source>
        <dbReference type="ARBA" id="ARBA00022448"/>
    </source>
</evidence>
<keyword evidence="25" id="KW-1185">Reference proteome</keyword>
<evidence type="ECO:0000256" key="12">
    <source>
        <dbReference type="ARBA" id="ARBA00022683"/>
    </source>
</evidence>
<gene>
    <name evidence="24" type="primary">ptsI</name>
    <name evidence="24" type="ORF">Poly21_03290</name>
</gene>
<evidence type="ECO:0000313" key="24">
    <source>
        <dbReference type="EMBL" id="TWU18174.1"/>
    </source>
</evidence>
<dbReference type="InterPro" id="IPR024692">
    <property type="entry name" value="PTS_EI"/>
</dbReference>
<dbReference type="InterPro" id="IPR023151">
    <property type="entry name" value="PEP_util_CS"/>
</dbReference>
<evidence type="ECO:0000256" key="1">
    <source>
        <dbReference type="ARBA" id="ARBA00000683"/>
    </source>
</evidence>
<keyword evidence="10 17" id="KW-0762">Sugar transport</keyword>
<keyword evidence="13 17" id="KW-0479">Metal-binding</keyword>
<evidence type="ECO:0000256" key="20">
    <source>
        <dbReference type="PIRSR" id="PIRSR000732-3"/>
    </source>
</evidence>
<keyword evidence="15 17" id="KW-0460">Magnesium</keyword>
<organism evidence="24 25">
    <name type="scientific">Allorhodopirellula heiligendammensis</name>
    <dbReference type="NCBI Taxonomy" id="2714739"/>
    <lineage>
        <taxon>Bacteria</taxon>
        <taxon>Pseudomonadati</taxon>
        <taxon>Planctomycetota</taxon>
        <taxon>Planctomycetia</taxon>
        <taxon>Pirellulales</taxon>
        <taxon>Pirellulaceae</taxon>
        <taxon>Allorhodopirellula</taxon>
    </lineage>
</organism>
<dbReference type="Pfam" id="PF05524">
    <property type="entry name" value="PEP-utilisers_N"/>
    <property type="match status" value="1"/>
</dbReference>
<feature type="binding site" evidence="20">
    <location>
        <position position="484"/>
    </location>
    <ligand>
        <name>Mg(2+)</name>
        <dbReference type="ChEBI" id="CHEBI:18420"/>
    </ligand>
</feature>
<dbReference type="Gene3D" id="1.10.274.10">
    <property type="entry name" value="PtsI, HPr-binding domain"/>
    <property type="match status" value="1"/>
</dbReference>
<evidence type="ECO:0000256" key="9">
    <source>
        <dbReference type="ARBA" id="ARBA00022490"/>
    </source>
</evidence>
<dbReference type="GO" id="GO:0008965">
    <property type="term" value="F:phosphoenolpyruvate-protein phosphotransferase activity"/>
    <property type="evidence" value="ECO:0007669"/>
    <property type="project" value="UniProtKB-EC"/>
</dbReference>
<feature type="binding site" evidence="19">
    <location>
        <position position="494"/>
    </location>
    <ligand>
        <name>phosphoenolpyruvate</name>
        <dbReference type="ChEBI" id="CHEBI:58702"/>
    </ligand>
</feature>
<evidence type="ECO:0000256" key="15">
    <source>
        <dbReference type="ARBA" id="ARBA00022842"/>
    </source>
</evidence>
<dbReference type="AlphaFoldDB" id="A0A5C6C4C5"/>
<keyword evidence="14 17" id="KW-0418">Kinase</keyword>
<dbReference type="EC" id="2.7.3.9" evidence="6 17"/>
<comment type="caution">
    <text evidence="24">The sequence shown here is derived from an EMBL/GenBank/DDBJ whole genome shotgun (WGS) entry which is preliminary data.</text>
</comment>
<dbReference type="Pfam" id="PF02896">
    <property type="entry name" value="PEP-utilizers_C"/>
    <property type="match status" value="1"/>
</dbReference>
<dbReference type="PANTHER" id="PTHR46244">
    <property type="entry name" value="PHOSPHOENOLPYRUVATE-PROTEIN PHOSPHOTRANSFERASE"/>
    <property type="match status" value="1"/>
</dbReference>
<dbReference type="PANTHER" id="PTHR46244:SF3">
    <property type="entry name" value="PHOSPHOENOLPYRUVATE-PROTEIN PHOSPHOTRANSFERASE"/>
    <property type="match status" value="1"/>
</dbReference>
<feature type="active site" description="Proton donor" evidence="18">
    <location>
        <position position="531"/>
    </location>
</feature>
<accession>A0A5C6C4C5</accession>
<dbReference type="GO" id="GO:0009401">
    <property type="term" value="P:phosphoenolpyruvate-dependent sugar phosphotransferase system"/>
    <property type="evidence" value="ECO:0007669"/>
    <property type="project" value="UniProtKB-KW"/>
</dbReference>
<evidence type="ECO:0000256" key="5">
    <source>
        <dbReference type="ARBA" id="ARBA00007837"/>
    </source>
</evidence>
<dbReference type="SUPFAM" id="SSF52009">
    <property type="entry name" value="Phosphohistidine domain"/>
    <property type="match status" value="1"/>
</dbReference>
<dbReference type="InterPro" id="IPR036618">
    <property type="entry name" value="PtsI_HPr-bd_sf"/>
</dbReference>
<feature type="active site" description="Tele-phosphohistidine intermediate" evidence="18">
    <location>
        <position position="218"/>
    </location>
</feature>
<evidence type="ECO:0000256" key="18">
    <source>
        <dbReference type="PIRSR" id="PIRSR000732-1"/>
    </source>
</evidence>
<evidence type="ECO:0000256" key="16">
    <source>
        <dbReference type="ARBA" id="ARBA00033235"/>
    </source>
</evidence>
<evidence type="ECO:0000256" key="7">
    <source>
        <dbReference type="ARBA" id="ARBA00016544"/>
    </source>
</evidence>
<dbReference type="InterPro" id="IPR015813">
    <property type="entry name" value="Pyrv/PenolPyrv_kinase-like_dom"/>
</dbReference>
<dbReference type="EMBL" id="SJPU01000001">
    <property type="protein sequence ID" value="TWU18174.1"/>
    <property type="molecule type" value="Genomic_DNA"/>
</dbReference>
<evidence type="ECO:0000256" key="2">
    <source>
        <dbReference type="ARBA" id="ARBA00001946"/>
    </source>
</evidence>
<name>A0A5C6C4C5_9BACT</name>
<feature type="domain" description="PEP-utilising enzyme C-terminal" evidence="22">
    <location>
        <begin position="283"/>
        <end position="569"/>
    </location>
</feature>
<dbReference type="Gene3D" id="3.20.20.60">
    <property type="entry name" value="Phosphoenolpyruvate-binding domains"/>
    <property type="match status" value="1"/>
</dbReference>
<dbReference type="InterPro" id="IPR000121">
    <property type="entry name" value="PEP_util_C"/>
</dbReference>
<dbReference type="GO" id="GO:0005737">
    <property type="term" value="C:cytoplasm"/>
    <property type="evidence" value="ECO:0007669"/>
    <property type="project" value="UniProtKB-SubCell"/>
</dbReference>
<evidence type="ECO:0000256" key="17">
    <source>
        <dbReference type="PIRNR" id="PIRNR000732"/>
    </source>
</evidence>
<comment type="similarity">
    <text evidence="5 17">Belongs to the PEP-utilizing enzyme family.</text>
</comment>
<comment type="function">
    <text evidence="3 17">General (non sugar-specific) component of the phosphoenolpyruvate-dependent sugar phosphotransferase system (sugar PTS). This major carbohydrate active-transport system catalyzes the phosphorylation of incoming sugar substrates concomitantly with their translocation across the cell membrane. Enzyme I transfers the phosphoryl group from phosphoenolpyruvate (PEP) to the phosphoryl carrier protein (HPr).</text>
</comment>
<feature type="binding site" evidence="20">
    <location>
        <position position="460"/>
    </location>
    <ligand>
        <name>Mg(2+)</name>
        <dbReference type="ChEBI" id="CHEBI:18420"/>
    </ligand>
</feature>
<keyword evidence="12 17" id="KW-0598">Phosphotransferase system</keyword>
<reference evidence="24 25" key="1">
    <citation type="journal article" date="2020" name="Antonie Van Leeuwenhoek">
        <title>Rhodopirellula heiligendammensis sp. nov., Rhodopirellula pilleata sp. nov., and Rhodopirellula solitaria sp. nov. isolated from natural or artificial marine surfaces in Northern Germany and California, USA, and emended description of the genus Rhodopirellula.</title>
        <authorList>
            <person name="Kallscheuer N."/>
            <person name="Wiegand S."/>
            <person name="Jogler M."/>
            <person name="Boedeker C."/>
            <person name="Peeters S.H."/>
            <person name="Rast P."/>
            <person name="Heuer A."/>
            <person name="Jetten M.S.M."/>
            <person name="Rohde M."/>
            <person name="Jogler C."/>
        </authorList>
    </citation>
    <scope>NUCLEOTIDE SEQUENCE [LARGE SCALE GENOMIC DNA]</scope>
    <source>
        <strain evidence="24 25">Poly21</strain>
    </source>
</reference>
<keyword evidence="8 17" id="KW-0813">Transport</keyword>
<dbReference type="SUPFAM" id="SSF51621">
    <property type="entry name" value="Phosphoenolpyruvate/pyruvate domain"/>
    <property type="match status" value="1"/>
</dbReference>
<dbReference type="Proteomes" id="UP000319908">
    <property type="component" value="Unassembled WGS sequence"/>
</dbReference>
<comment type="subcellular location">
    <subcellularLocation>
        <location evidence="4 17">Cytoplasm</location>
    </subcellularLocation>
</comment>
<protein>
    <recommendedName>
        <fullName evidence="7 17">Phosphoenolpyruvate-protein phosphotransferase</fullName>
        <ecNumber evidence="6 17">2.7.3.9</ecNumber>
    </recommendedName>
    <alternativeName>
        <fullName evidence="16 17">Phosphotransferase system, enzyme I</fullName>
    </alternativeName>
</protein>
<evidence type="ECO:0000256" key="19">
    <source>
        <dbReference type="PIRSR" id="PIRSR000732-2"/>
    </source>
</evidence>
<evidence type="ECO:0000313" key="25">
    <source>
        <dbReference type="Proteomes" id="UP000319908"/>
    </source>
</evidence>
<evidence type="ECO:0000256" key="4">
    <source>
        <dbReference type="ARBA" id="ARBA00004496"/>
    </source>
</evidence>
<dbReference type="GO" id="GO:0046872">
    <property type="term" value="F:metal ion binding"/>
    <property type="evidence" value="ECO:0007669"/>
    <property type="project" value="UniProtKB-KW"/>
</dbReference>